<dbReference type="Pfam" id="PF00113">
    <property type="entry name" value="Enolase_C"/>
    <property type="match status" value="1"/>
</dbReference>
<evidence type="ECO:0000256" key="14">
    <source>
        <dbReference type="PIRSR" id="PIRSR001400-3"/>
    </source>
</evidence>
<dbReference type="PROSITE" id="PS00164">
    <property type="entry name" value="ENOLASE"/>
    <property type="match status" value="1"/>
</dbReference>
<dbReference type="SFLD" id="SFLDF00002">
    <property type="entry name" value="enolase"/>
    <property type="match status" value="1"/>
</dbReference>
<dbReference type="InterPro" id="IPR036849">
    <property type="entry name" value="Enolase-like_C_sf"/>
</dbReference>
<comment type="cofactor">
    <cofactor evidence="11">
        <name>Mg(2+)</name>
        <dbReference type="ChEBI" id="CHEBI:18420"/>
    </cofactor>
    <text evidence="11">Binds a second Mg(2+) ion via substrate during catalysis.</text>
</comment>
<feature type="binding site" evidence="13">
    <location>
        <position position="385"/>
    </location>
    <ligand>
        <name>substrate</name>
    </ligand>
</feature>
<feature type="binding site" evidence="11">
    <location>
        <position position="364"/>
    </location>
    <ligand>
        <name>(2R)-2-phosphoglycerate</name>
        <dbReference type="ChEBI" id="CHEBI:58289"/>
    </ligand>
</feature>
<dbReference type="Pfam" id="PF03952">
    <property type="entry name" value="Enolase_N"/>
    <property type="match status" value="1"/>
</dbReference>
<dbReference type="SUPFAM" id="SSF54826">
    <property type="entry name" value="Enolase N-terminal domain-like"/>
    <property type="match status" value="1"/>
</dbReference>
<dbReference type="GO" id="GO:0000015">
    <property type="term" value="C:phosphopyruvate hydratase complex"/>
    <property type="evidence" value="ECO:0007669"/>
    <property type="project" value="InterPro"/>
</dbReference>
<dbReference type="Proteomes" id="UP000240542">
    <property type="component" value="Unassembled WGS sequence"/>
</dbReference>
<dbReference type="GO" id="GO:0009986">
    <property type="term" value="C:cell surface"/>
    <property type="evidence" value="ECO:0007669"/>
    <property type="project" value="UniProtKB-SubCell"/>
</dbReference>
<dbReference type="InterPro" id="IPR029017">
    <property type="entry name" value="Enolase-like_N"/>
</dbReference>
<name>A0A2P8DMB0_9ACTN</name>
<dbReference type="FunFam" id="3.30.390.10:FF:000001">
    <property type="entry name" value="Enolase"/>
    <property type="match status" value="1"/>
</dbReference>
<evidence type="ECO:0000313" key="17">
    <source>
        <dbReference type="EMBL" id="PSK98344.1"/>
    </source>
</evidence>
<dbReference type="InterPro" id="IPR020810">
    <property type="entry name" value="Enolase_C"/>
</dbReference>
<feature type="binding site" evidence="13">
    <location>
        <begin position="361"/>
        <end position="364"/>
    </location>
    <ligand>
        <name>substrate</name>
    </ligand>
</feature>
<feature type="active site" description="Proton acceptor" evidence="11 12">
    <location>
        <position position="334"/>
    </location>
</feature>
<feature type="binding site" evidence="13">
    <location>
        <position position="309"/>
    </location>
    <ligand>
        <name>substrate</name>
    </ligand>
</feature>
<dbReference type="FunFam" id="3.20.20.120:FF:000001">
    <property type="entry name" value="Enolase"/>
    <property type="match status" value="1"/>
</dbReference>
<comment type="caution">
    <text evidence="17">The sequence shown here is derived from an EMBL/GenBank/DDBJ whole genome shotgun (WGS) entry which is preliminary data.</text>
</comment>
<dbReference type="GO" id="GO:0006096">
    <property type="term" value="P:glycolytic process"/>
    <property type="evidence" value="ECO:0007669"/>
    <property type="project" value="UniProtKB-UniRule"/>
</dbReference>
<dbReference type="NCBIfam" id="TIGR01060">
    <property type="entry name" value="eno"/>
    <property type="match status" value="1"/>
</dbReference>
<comment type="cofactor">
    <cofactor evidence="14">
        <name>Mg(2+)</name>
        <dbReference type="ChEBI" id="CHEBI:18420"/>
    </cofactor>
    <text evidence="14">Mg(2+) is required for catalysis and for stabilizing the dimer.</text>
</comment>
<dbReference type="SUPFAM" id="SSF51604">
    <property type="entry name" value="Enolase C-terminal domain-like"/>
    <property type="match status" value="1"/>
</dbReference>
<evidence type="ECO:0000259" key="16">
    <source>
        <dbReference type="SMART" id="SM01193"/>
    </source>
</evidence>
<keyword evidence="9 11" id="KW-0324">Glycolysis</keyword>
<dbReference type="HAMAP" id="MF_00318">
    <property type="entry name" value="Enolase"/>
    <property type="match status" value="1"/>
</dbReference>
<feature type="binding site" evidence="11 14">
    <location>
        <position position="309"/>
    </location>
    <ligand>
        <name>Mg(2+)</name>
        <dbReference type="ChEBI" id="CHEBI:18420"/>
    </ligand>
</feature>
<reference evidence="17 18" key="1">
    <citation type="submission" date="2018-03" db="EMBL/GenBank/DDBJ databases">
        <title>Genomic Encyclopedia of Archaeal and Bacterial Type Strains, Phase II (KMG-II): from individual species to whole genera.</title>
        <authorList>
            <person name="Goeker M."/>
        </authorList>
    </citation>
    <scope>NUCLEOTIDE SEQUENCE [LARGE SCALE GENOMIC DNA]</scope>
    <source>
        <strain evidence="17 18">DSM 45312</strain>
    </source>
</reference>
<evidence type="ECO:0000256" key="3">
    <source>
        <dbReference type="ARBA" id="ARBA00012058"/>
    </source>
</evidence>
<proteinExistence type="inferred from homology"/>
<evidence type="ECO:0000256" key="13">
    <source>
        <dbReference type="PIRSR" id="PIRSR001400-2"/>
    </source>
</evidence>
<dbReference type="UniPathway" id="UPA00109">
    <property type="reaction ID" value="UER00187"/>
</dbReference>
<feature type="active site" description="Proton donor" evidence="11 12">
    <location>
        <position position="204"/>
    </location>
</feature>
<feature type="binding site" evidence="11">
    <location>
        <position position="162"/>
    </location>
    <ligand>
        <name>(2R)-2-phosphoglycerate</name>
        <dbReference type="ChEBI" id="CHEBI:58289"/>
    </ligand>
</feature>
<evidence type="ECO:0000256" key="11">
    <source>
        <dbReference type="HAMAP-Rule" id="MF_00318"/>
    </source>
</evidence>
<dbReference type="RefSeq" id="WP_106582448.1">
    <property type="nucleotide sequence ID" value="NZ_PYGA01000005.1"/>
</dbReference>
<evidence type="ECO:0000259" key="15">
    <source>
        <dbReference type="SMART" id="SM01192"/>
    </source>
</evidence>
<comment type="pathway">
    <text evidence="1 11">Carbohydrate degradation; glycolysis; pyruvate from D-glyceraldehyde 3-phosphate: step 4/5.</text>
</comment>
<feature type="binding site" evidence="11">
    <location>
        <position position="334"/>
    </location>
    <ligand>
        <name>(2R)-2-phosphoglycerate</name>
        <dbReference type="ChEBI" id="CHEBI:58289"/>
    </ligand>
</feature>
<keyword evidence="6 11" id="KW-0964">Secreted</keyword>
<keyword evidence="5 11" id="KW-0963">Cytoplasm</keyword>
<dbReference type="SFLD" id="SFLDS00001">
    <property type="entry name" value="Enolase"/>
    <property type="match status" value="1"/>
</dbReference>
<dbReference type="EMBL" id="PYGA01000005">
    <property type="protein sequence ID" value="PSK98344.1"/>
    <property type="molecule type" value="Genomic_DNA"/>
</dbReference>
<feature type="binding site" evidence="11 14">
    <location>
        <position position="241"/>
    </location>
    <ligand>
        <name>Mg(2+)</name>
        <dbReference type="ChEBI" id="CHEBI:18420"/>
    </ligand>
</feature>
<dbReference type="InterPro" id="IPR020811">
    <property type="entry name" value="Enolase_N"/>
</dbReference>
<accession>A0A2P8DMB0</accession>
<keyword evidence="8 11" id="KW-0460">Magnesium</keyword>
<comment type="function">
    <text evidence="11">Catalyzes the reversible conversion of 2-phosphoglycerate (2-PG) into phosphoenolpyruvate (PEP). It is essential for the degradation of carbohydrates via glycolysis.</text>
</comment>
<feature type="binding site" evidence="13">
    <location>
        <position position="154"/>
    </location>
    <ligand>
        <name>substrate</name>
    </ligand>
</feature>
<comment type="similarity">
    <text evidence="2 11">Belongs to the enolase family.</text>
</comment>
<evidence type="ECO:0000313" key="18">
    <source>
        <dbReference type="Proteomes" id="UP000240542"/>
    </source>
</evidence>
<sequence length="427" mass="45438">MSSIEAVQAREILDSRGNPTVEVEVLLDDGTTARAAVPSGASTGQFEAVELRDGGDRYLGKGVEKAVAFVNDEVADELLGYGPEEQRLIDRALIDLDGTPTKSRIGANTILGASLAVTKAAAEAADLPLFRYIGGPNAHVLPVPMMNILNGGAHADTNVDIQEFMIAPIGAPTFREAVRWGAEVYHALKSVLKAHKLATGVGDEGGFAPNLESNRAALDLILEAVRKAGYEPGRDIALALDVAASEFYKDGGYQFEGTTRTSEEMAAYYTGLLDDYPLVSIEDPLDEEDWAGWQRLTASVGARVQLVGDDLFVTNPERLQRGISEGAANSLLVKVNQIGTLTETLDAVGLAQRSGYTAMISHRSGETEDTTIADIAVATNAGQIKTGAPARSERVAKYNQLLRIEEELDDAAVYAGASAFPRFTPEG</sequence>
<keyword evidence="7 11" id="KW-0479">Metal-binding</keyword>
<dbReference type="SMART" id="SM01193">
    <property type="entry name" value="Enolase_N"/>
    <property type="match status" value="1"/>
</dbReference>
<evidence type="ECO:0000256" key="9">
    <source>
        <dbReference type="ARBA" id="ARBA00023152"/>
    </source>
</evidence>
<evidence type="ECO:0000256" key="5">
    <source>
        <dbReference type="ARBA" id="ARBA00022490"/>
    </source>
</evidence>
<dbReference type="PANTHER" id="PTHR11902:SF1">
    <property type="entry name" value="ENOLASE"/>
    <property type="match status" value="1"/>
</dbReference>
<evidence type="ECO:0000256" key="6">
    <source>
        <dbReference type="ARBA" id="ARBA00022525"/>
    </source>
</evidence>
<dbReference type="Gene3D" id="3.20.20.120">
    <property type="entry name" value="Enolase-like C-terminal domain"/>
    <property type="match status" value="1"/>
</dbReference>
<evidence type="ECO:0000256" key="1">
    <source>
        <dbReference type="ARBA" id="ARBA00005031"/>
    </source>
</evidence>
<gene>
    <name evidence="11" type="primary">eno</name>
    <name evidence="17" type="ORF">CLV63_10515</name>
</gene>
<dbReference type="GO" id="GO:0005576">
    <property type="term" value="C:extracellular region"/>
    <property type="evidence" value="ECO:0007669"/>
    <property type="project" value="UniProtKB-SubCell"/>
</dbReference>
<feature type="binding site" evidence="11 14">
    <location>
        <position position="282"/>
    </location>
    <ligand>
        <name>Mg(2+)</name>
        <dbReference type="ChEBI" id="CHEBI:18420"/>
    </ligand>
</feature>
<dbReference type="AlphaFoldDB" id="A0A2P8DMB0"/>
<feature type="domain" description="Enolase N-terminal" evidence="16">
    <location>
        <begin position="4"/>
        <end position="133"/>
    </location>
</feature>
<dbReference type="CDD" id="cd03313">
    <property type="entry name" value="enolase"/>
    <property type="match status" value="1"/>
</dbReference>
<evidence type="ECO:0000256" key="2">
    <source>
        <dbReference type="ARBA" id="ARBA00009604"/>
    </source>
</evidence>
<dbReference type="OrthoDB" id="9804716at2"/>
<protein>
    <recommendedName>
        <fullName evidence="4 11">Enolase</fullName>
        <ecNumber evidence="3 11">4.2.1.11</ecNumber>
    </recommendedName>
    <alternativeName>
        <fullName evidence="11">2-phospho-D-glycerate hydro-lyase</fullName>
    </alternativeName>
    <alternativeName>
        <fullName evidence="11">2-phosphoglycerate dehydratase</fullName>
    </alternativeName>
</protein>
<keyword evidence="10 11" id="KW-0456">Lyase</keyword>
<dbReference type="GO" id="GO:0004634">
    <property type="term" value="F:phosphopyruvate hydratase activity"/>
    <property type="evidence" value="ECO:0007669"/>
    <property type="project" value="UniProtKB-UniRule"/>
</dbReference>
<evidence type="ECO:0000256" key="10">
    <source>
        <dbReference type="ARBA" id="ARBA00023239"/>
    </source>
</evidence>
<dbReference type="Gene3D" id="3.30.390.10">
    <property type="entry name" value="Enolase-like, N-terminal domain"/>
    <property type="match status" value="1"/>
</dbReference>
<dbReference type="InterPro" id="IPR020809">
    <property type="entry name" value="Enolase_CS"/>
</dbReference>
<feature type="domain" description="Enolase C-terminal TIM barrel" evidence="15">
    <location>
        <begin position="138"/>
        <end position="422"/>
    </location>
</feature>
<dbReference type="PRINTS" id="PR00148">
    <property type="entry name" value="ENOLASE"/>
</dbReference>
<feature type="binding site" evidence="11">
    <location>
        <position position="385"/>
    </location>
    <ligand>
        <name>(2R)-2-phosphoglycerate</name>
        <dbReference type="ChEBI" id="CHEBI:58289"/>
    </ligand>
</feature>
<organism evidence="17 18">
    <name type="scientific">Murinocardiopsis flavida</name>
    <dbReference type="NCBI Taxonomy" id="645275"/>
    <lineage>
        <taxon>Bacteria</taxon>
        <taxon>Bacillati</taxon>
        <taxon>Actinomycetota</taxon>
        <taxon>Actinomycetes</taxon>
        <taxon>Streptosporangiales</taxon>
        <taxon>Nocardiopsidaceae</taxon>
        <taxon>Murinocardiopsis</taxon>
    </lineage>
</organism>
<evidence type="ECO:0000256" key="7">
    <source>
        <dbReference type="ARBA" id="ARBA00022723"/>
    </source>
</evidence>
<dbReference type="PIRSF" id="PIRSF001400">
    <property type="entry name" value="Enolase"/>
    <property type="match status" value="1"/>
</dbReference>
<dbReference type="InterPro" id="IPR000941">
    <property type="entry name" value="Enolase"/>
</dbReference>
<comment type="catalytic activity">
    <reaction evidence="11">
        <text>(2R)-2-phosphoglycerate = phosphoenolpyruvate + H2O</text>
        <dbReference type="Rhea" id="RHEA:10164"/>
        <dbReference type="ChEBI" id="CHEBI:15377"/>
        <dbReference type="ChEBI" id="CHEBI:58289"/>
        <dbReference type="ChEBI" id="CHEBI:58702"/>
        <dbReference type="EC" id="4.2.1.11"/>
    </reaction>
</comment>
<dbReference type="PANTHER" id="PTHR11902">
    <property type="entry name" value="ENOLASE"/>
    <property type="match status" value="1"/>
</dbReference>
<comment type="subcellular location">
    <subcellularLocation>
        <location evidence="11">Cytoplasm</location>
    </subcellularLocation>
    <subcellularLocation>
        <location evidence="11">Secreted</location>
    </subcellularLocation>
    <subcellularLocation>
        <location evidence="11">Cell surface</location>
    </subcellularLocation>
    <text evidence="11">Fractions of enolase are present in both the cytoplasm and on the cell surface.</text>
</comment>
<dbReference type="GO" id="GO:0000287">
    <property type="term" value="F:magnesium ion binding"/>
    <property type="evidence" value="ECO:0007669"/>
    <property type="project" value="UniProtKB-UniRule"/>
</dbReference>
<evidence type="ECO:0000256" key="4">
    <source>
        <dbReference type="ARBA" id="ARBA00017068"/>
    </source>
</evidence>
<evidence type="ECO:0000256" key="8">
    <source>
        <dbReference type="ARBA" id="ARBA00022842"/>
    </source>
</evidence>
<dbReference type="SFLD" id="SFLDG00178">
    <property type="entry name" value="enolase"/>
    <property type="match status" value="1"/>
</dbReference>
<feature type="binding site" evidence="13">
    <location>
        <position position="163"/>
    </location>
    <ligand>
        <name>substrate</name>
    </ligand>
</feature>
<dbReference type="SMART" id="SM01192">
    <property type="entry name" value="Enolase_C"/>
    <property type="match status" value="1"/>
</dbReference>
<evidence type="ECO:0000256" key="12">
    <source>
        <dbReference type="PIRSR" id="PIRSR001400-1"/>
    </source>
</evidence>
<feature type="binding site" evidence="11">
    <location>
        <position position="363"/>
    </location>
    <ligand>
        <name>(2R)-2-phosphoglycerate</name>
        <dbReference type="ChEBI" id="CHEBI:58289"/>
    </ligand>
</feature>
<feature type="binding site" evidence="13">
    <location>
        <position position="282"/>
    </location>
    <ligand>
        <name>substrate</name>
    </ligand>
</feature>
<dbReference type="EC" id="4.2.1.11" evidence="3 11"/>
<keyword evidence="18" id="KW-1185">Reference proteome</keyword>